<evidence type="ECO:0000313" key="1">
    <source>
        <dbReference type="EMBL" id="VFK17550.1"/>
    </source>
</evidence>
<protein>
    <submittedName>
        <fullName evidence="1">Uncharacterized protein</fullName>
    </submittedName>
</protein>
<organism evidence="1">
    <name type="scientific">Candidatus Kentrum sp. LPFa</name>
    <dbReference type="NCBI Taxonomy" id="2126335"/>
    <lineage>
        <taxon>Bacteria</taxon>
        <taxon>Pseudomonadati</taxon>
        <taxon>Pseudomonadota</taxon>
        <taxon>Gammaproteobacteria</taxon>
        <taxon>Candidatus Kentrum</taxon>
    </lineage>
</organism>
<name>A0A450WKJ8_9GAMM</name>
<proteinExistence type="predicted"/>
<sequence>MYQDEIILEVWRNRDAYVAKHHHSLDEIVADIQARQKEFGSKLVDRREHKKDFAHPTGVLSSTEELHG</sequence>
<accession>A0A450WKJ8</accession>
<dbReference type="EMBL" id="CAADFK010000119">
    <property type="protein sequence ID" value="VFK17550.1"/>
    <property type="molecule type" value="Genomic_DNA"/>
</dbReference>
<gene>
    <name evidence="1" type="ORF">BECKLPF1236B_GA0070989_11199</name>
</gene>
<reference evidence="1" key="1">
    <citation type="submission" date="2019-02" db="EMBL/GenBank/DDBJ databases">
        <authorList>
            <person name="Gruber-Vodicka R. H."/>
            <person name="Seah K. B. B."/>
        </authorList>
    </citation>
    <scope>NUCLEOTIDE SEQUENCE</scope>
    <source>
        <strain evidence="1">BECK_S313</strain>
    </source>
</reference>
<dbReference type="AlphaFoldDB" id="A0A450WKJ8"/>